<dbReference type="CDD" id="cd10747">
    <property type="entry name" value="DnaJ_C"/>
    <property type="match status" value="1"/>
</dbReference>
<keyword evidence="1" id="KW-0143">Chaperone</keyword>
<evidence type="ECO:0000313" key="5">
    <source>
        <dbReference type="Proteomes" id="UP001199816"/>
    </source>
</evidence>
<dbReference type="InterPro" id="IPR001623">
    <property type="entry name" value="DnaJ_domain"/>
</dbReference>
<dbReference type="Pfam" id="PF00226">
    <property type="entry name" value="DnaJ"/>
    <property type="match status" value="1"/>
</dbReference>
<dbReference type="PANTHER" id="PTHR43096:SF52">
    <property type="entry name" value="DNAJ HOMOLOG 1, MITOCHONDRIAL-RELATED"/>
    <property type="match status" value="1"/>
</dbReference>
<gene>
    <name evidence="4" type="ORF">LQ567_08505</name>
</gene>
<sequence length="307" mass="34444">MDYIDYYKVLGLGKDASAEDIKKAYRKLARKHHPDLNPDDKEAVKLFQQINEAHEVLSDPEKRKKYDQYGADWKHADQFEQARQQQSSGGRRQGHPFEGGDYYSYQSGDEGDFSDFFSSMFGKGAGRGGQSATRFKGQDYRASVTLNLSDAYKTHQQTFTVNEKSIRITVPAGIENGQEIKISGYGAPGVNGGPNGDLYITFVIQNNTAFIRKGNDLYAQVPISLYKAVLGGEEMVDTMDGKVKLTIHPETQNETKVRLKGKGFPVYKKEGSFGDLYITYQVQLPKNLSEKEKALFKELAKETESKS</sequence>
<comment type="caution">
    <text evidence="4">The sequence shown here is derived from an EMBL/GenBank/DDBJ whole genome shotgun (WGS) entry which is preliminary data.</text>
</comment>
<feature type="domain" description="J" evidence="3">
    <location>
        <begin position="5"/>
        <end position="70"/>
    </location>
</feature>
<evidence type="ECO:0000259" key="3">
    <source>
        <dbReference type="PROSITE" id="PS50076"/>
    </source>
</evidence>
<dbReference type="InterPro" id="IPR008971">
    <property type="entry name" value="HSP40/DnaJ_pept-bd"/>
</dbReference>
<reference evidence="4 5" key="1">
    <citation type="submission" date="2021-11" db="EMBL/GenBank/DDBJ databases">
        <title>Genomic of Niabella pedocola.</title>
        <authorList>
            <person name="Wu T."/>
        </authorList>
    </citation>
    <scope>NUCLEOTIDE SEQUENCE [LARGE SCALE GENOMIC DNA]</scope>
    <source>
        <strain evidence="4 5">JCM 31011</strain>
    </source>
</reference>
<dbReference type="PROSITE" id="PS00636">
    <property type="entry name" value="DNAJ_1"/>
    <property type="match status" value="1"/>
</dbReference>
<dbReference type="PROSITE" id="PS50076">
    <property type="entry name" value="DNAJ_2"/>
    <property type="match status" value="1"/>
</dbReference>
<dbReference type="RefSeq" id="WP_231004076.1">
    <property type="nucleotide sequence ID" value="NZ_JAJNEC010000005.1"/>
</dbReference>
<protein>
    <submittedName>
        <fullName evidence="4">J domain-containing protein</fullName>
    </submittedName>
</protein>
<evidence type="ECO:0000256" key="1">
    <source>
        <dbReference type="ARBA" id="ARBA00023186"/>
    </source>
</evidence>
<dbReference type="SUPFAM" id="SSF49493">
    <property type="entry name" value="HSP40/DnaJ peptide-binding domain"/>
    <property type="match status" value="2"/>
</dbReference>
<feature type="region of interest" description="Disordered" evidence="2">
    <location>
        <begin position="79"/>
        <end position="104"/>
    </location>
</feature>
<dbReference type="PANTHER" id="PTHR43096">
    <property type="entry name" value="DNAJ HOMOLOG 1, MITOCHONDRIAL-RELATED"/>
    <property type="match status" value="1"/>
</dbReference>
<dbReference type="Pfam" id="PF01556">
    <property type="entry name" value="DnaJ_C"/>
    <property type="match status" value="1"/>
</dbReference>
<proteinExistence type="predicted"/>
<dbReference type="SMART" id="SM00271">
    <property type="entry name" value="DnaJ"/>
    <property type="match status" value="1"/>
</dbReference>
<evidence type="ECO:0000256" key="2">
    <source>
        <dbReference type="SAM" id="MobiDB-lite"/>
    </source>
</evidence>
<dbReference type="Proteomes" id="UP001199816">
    <property type="component" value="Unassembled WGS sequence"/>
</dbReference>
<dbReference type="EMBL" id="JAJNEC010000005">
    <property type="protein sequence ID" value="MCD2422799.1"/>
    <property type="molecule type" value="Genomic_DNA"/>
</dbReference>
<dbReference type="Gene3D" id="1.10.287.110">
    <property type="entry name" value="DnaJ domain"/>
    <property type="match status" value="1"/>
</dbReference>
<organism evidence="4 5">
    <name type="scientific">Niabella pedocola</name>
    <dbReference type="NCBI Taxonomy" id="1752077"/>
    <lineage>
        <taxon>Bacteria</taxon>
        <taxon>Pseudomonadati</taxon>
        <taxon>Bacteroidota</taxon>
        <taxon>Chitinophagia</taxon>
        <taxon>Chitinophagales</taxon>
        <taxon>Chitinophagaceae</taxon>
        <taxon>Niabella</taxon>
    </lineage>
</organism>
<dbReference type="InterPro" id="IPR018253">
    <property type="entry name" value="DnaJ_domain_CS"/>
</dbReference>
<evidence type="ECO:0000313" key="4">
    <source>
        <dbReference type="EMBL" id="MCD2422799.1"/>
    </source>
</evidence>
<dbReference type="SUPFAM" id="SSF46565">
    <property type="entry name" value="Chaperone J-domain"/>
    <property type="match status" value="1"/>
</dbReference>
<dbReference type="PRINTS" id="PR00625">
    <property type="entry name" value="JDOMAIN"/>
</dbReference>
<keyword evidence="5" id="KW-1185">Reference proteome</keyword>
<name>A0ABS8PNX2_9BACT</name>
<dbReference type="Gene3D" id="2.60.260.20">
    <property type="entry name" value="Urease metallochaperone UreE, N-terminal domain"/>
    <property type="match status" value="2"/>
</dbReference>
<dbReference type="InterPro" id="IPR036869">
    <property type="entry name" value="J_dom_sf"/>
</dbReference>
<accession>A0ABS8PNX2</accession>
<dbReference type="InterPro" id="IPR002939">
    <property type="entry name" value="DnaJ_C"/>
</dbReference>
<dbReference type="CDD" id="cd06257">
    <property type="entry name" value="DnaJ"/>
    <property type="match status" value="1"/>
</dbReference>